<keyword evidence="1" id="KW-0812">Transmembrane</keyword>
<feature type="domain" description="TadE-like" evidence="2">
    <location>
        <begin position="24"/>
        <end position="62"/>
    </location>
</feature>
<keyword evidence="4" id="KW-1185">Reference proteome</keyword>
<accession>A0A4Q1UKP8</accession>
<evidence type="ECO:0000313" key="3">
    <source>
        <dbReference type="EMBL" id="RXT35092.1"/>
    </source>
</evidence>
<reference evidence="3 4" key="1">
    <citation type="submission" date="2017-03" db="EMBL/GenBank/DDBJ databases">
        <authorList>
            <person name="Safronova V.I."/>
            <person name="Sazanova A.L."/>
            <person name="Chirak E.R."/>
        </authorList>
    </citation>
    <scope>NUCLEOTIDE SEQUENCE [LARGE SCALE GENOMIC DNA]</scope>
    <source>
        <strain evidence="3 4">Opo-243</strain>
    </source>
</reference>
<sequence>MQAITKFWRTTRLTAYEFLADGRGLAATEFAVIVPLMLVMFFGTVEFSSAVAIDRKVTLMARTLSDLTSQSTSVGDTDMTNFFAASTGIMTPYDSSPVTATISELYVDPSTLQAHVQWSKGSVPRTQKSAVTIPSTLAVGGTYLIFSEVNYTYTPSVGYVLKSSITLSDVSYTRPRQSTCVYYSPATACTTY</sequence>
<protein>
    <submittedName>
        <fullName evidence="3">Pilus assembly protein TadG</fullName>
    </submittedName>
</protein>
<name>A0A4Q1UKP8_9BRAD</name>
<organism evidence="3 4">
    <name type="scientific">Bradyrhizobium betae</name>
    <dbReference type="NCBI Taxonomy" id="244734"/>
    <lineage>
        <taxon>Bacteria</taxon>
        <taxon>Pseudomonadati</taxon>
        <taxon>Pseudomonadota</taxon>
        <taxon>Alphaproteobacteria</taxon>
        <taxon>Hyphomicrobiales</taxon>
        <taxon>Nitrobacteraceae</taxon>
        <taxon>Bradyrhizobium</taxon>
    </lineage>
</organism>
<dbReference type="Proteomes" id="UP000290819">
    <property type="component" value="Unassembled WGS sequence"/>
</dbReference>
<keyword evidence="1" id="KW-0472">Membrane</keyword>
<feature type="transmembrane region" description="Helical" evidence="1">
    <location>
        <begin position="30"/>
        <end position="53"/>
    </location>
</feature>
<comment type="caution">
    <text evidence="3">The sequence shown here is derived from an EMBL/GenBank/DDBJ whole genome shotgun (WGS) entry which is preliminary data.</text>
</comment>
<dbReference type="RefSeq" id="WP_129274999.1">
    <property type="nucleotide sequence ID" value="NZ_MZXW01000053.1"/>
</dbReference>
<dbReference type="AlphaFoldDB" id="A0A4Q1UKP8"/>
<evidence type="ECO:0000259" key="2">
    <source>
        <dbReference type="Pfam" id="PF07811"/>
    </source>
</evidence>
<dbReference type="OrthoDB" id="7189296at2"/>
<dbReference type="InterPro" id="IPR012495">
    <property type="entry name" value="TadE-like_dom"/>
</dbReference>
<evidence type="ECO:0000313" key="4">
    <source>
        <dbReference type="Proteomes" id="UP000290819"/>
    </source>
</evidence>
<keyword evidence="1" id="KW-1133">Transmembrane helix</keyword>
<dbReference type="EMBL" id="MZXW01000053">
    <property type="protein sequence ID" value="RXT35092.1"/>
    <property type="molecule type" value="Genomic_DNA"/>
</dbReference>
<dbReference type="Pfam" id="PF07811">
    <property type="entry name" value="TadE"/>
    <property type="match status" value="1"/>
</dbReference>
<gene>
    <name evidence="3" type="ORF">B5V03_34965</name>
</gene>
<evidence type="ECO:0000256" key="1">
    <source>
        <dbReference type="SAM" id="Phobius"/>
    </source>
</evidence>
<proteinExistence type="predicted"/>